<dbReference type="AlphaFoldDB" id="A0A366Y436"/>
<gene>
    <name evidence="8" type="ORF">DS031_02855</name>
</gene>
<dbReference type="SUPFAM" id="SSF55781">
    <property type="entry name" value="GAF domain-like"/>
    <property type="match status" value="1"/>
</dbReference>
<dbReference type="PROSITE" id="PS51078">
    <property type="entry name" value="ICLR_ED"/>
    <property type="match status" value="1"/>
</dbReference>
<name>A0A366Y436_9BACI</name>
<dbReference type="InterPro" id="IPR005471">
    <property type="entry name" value="Tscrpt_reg_IclR_N"/>
</dbReference>
<dbReference type="SMART" id="SM00346">
    <property type="entry name" value="HTH_ICLR"/>
    <property type="match status" value="1"/>
</dbReference>
<dbReference type="GO" id="GO:0045892">
    <property type="term" value="P:negative regulation of DNA-templated transcription"/>
    <property type="evidence" value="ECO:0007669"/>
    <property type="project" value="UniProtKB-ARBA"/>
</dbReference>
<dbReference type="InterPro" id="IPR036388">
    <property type="entry name" value="WH-like_DNA-bd_sf"/>
</dbReference>
<dbReference type="GO" id="GO:0003700">
    <property type="term" value="F:DNA-binding transcription factor activity"/>
    <property type="evidence" value="ECO:0007669"/>
    <property type="project" value="TreeGrafter"/>
</dbReference>
<proteinExistence type="predicted"/>
<dbReference type="InterPro" id="IPR050707">
    <property type="entry name" value="HTH_MetabolicPath_Reg"/>
</dbReference>
<sequence length="255" mass="28663">MPIIQSVERALRILDLFDEHTTELKITEISSRMALNKSTVHSLLKTLQMHGYIDQDTETGKYKLGMKLFERGNVVIHSLDLRSIARKHLVNLSNETGHTLHLVVLSGKEGVYIDKVEGISATIVYSRIGRRIPLHSSGVGKALIAYKREHELHDILKGYEYIQQTEKTITNEEDFRKELANVRNNGFAVDNEENEPGVCCVAVPIYDHLGEVAAAISLSMPTPRATEEERSEVITRLKEAAMKISNELGYNKVAL</sequence>
<keyword evidence="3" id="KW-0804">Transcription</keyword>
<dbReference type="FunFam" id="1.10.10.10:FF:000056">
    <property type="entry name" value="IclR family transcriptional regulator"/>
    <property type="match status" value="1"/>
</dbReference>
<evidence type="ECO:0000256" key="5">
    <source>
        <dbReference type="ARBA" id="ARBA00070406"/>
    </source>
</evidence>
<accession>A0A366Y436</accession>
<dbReference type="PANTHER" id="PTHR30136">
    <property type="entry name" value="HELIX-TURN-HELIX TRANSCRIPTIONAL REGULATOR, ICLR FAMILY"/>
    <property type="match status" value="1"/>
</dbReference>
<keyword evidence="1" id="KW-0805">Transcription regulation</keyword>
<dbReference type="RefSeq" id="WP_113804429.1">
    <property type="nucleotide sequence ID" value="NZ_QOCW01000002.1"/>
</dbReference>
<evidence type="ECO:0000259" key="6">
    <source>
        <dbReference type="PROSITE" id="PS51077"/>
    </source>
</evidence>
<evidence type="ECO:0000256" key="2">
    <source>
        <dbReference type="ARBA" id="ARBA00023125"/>
    </source>
</evidence>
<dbReference type="Gene3D" id="1.10.10.10">
    <property type="entry name" value="Winged helix-like DNA-binding domain superfamily/Winged helix DNA-binding domain"/>
    <property type="match status" value="1"/>
</dbReference>
<evidence type="ECO:0000256" key="4">
    <source>
        <dbReference type="ARBA" id="ARBA00058938"/>
    </source>
</evidence>
<organism evidence="8 9">
    <name type="scientific">Bacillus taeanensis</name>
    <dbReference type="NCBI Taxonomy" id="273032"/>
    <lineage>
        <taxon>Bacteria</taxon>
        <taxon>Bacillati</taxon>
        <taxon>Bacillota</taxon>
        <taxon>Bacilli</taxon>
        <taxon>Bacillales</taxon>
        <taxon>Bacillaceae</taxon>
        <taxon>Bacillus</taxon>
    </lineage>
</organism>
<dbReference type="PROSITE" id="PS51077">
    <property type="entry name" value="HTH_ICLR"/>
    <property type="match status" value="1"/>
</dbReference>
<dbReference type="InterPro" id="IPR029016">
    <property type="entry name" value="GAF-like_dom_sf"/>
</dbReference>
<evidence type="ECO:0000256" key="3">
    <source>
        <dbReference type="ARBA" id="ARBA00023163"/>
    </source>
</evidence>
<dbReference type="Pfam" id="PF09339">
    <property type="entry name" value="HTH_IclR"/>
    <property type="match status" value="1"/>
</dbReference>
<protein>
    <recommendedName>
        <fullName evidence="5">Glycerol operon regulatory protein</fullName>
    </recommendedName>
</protein>
<reference evidence="8 9" key="1">
    <citation type="submission" date="2018-07" db="EMBL/GenBank/DDBJ databases">
        <title>Lottiidibacillus patelloidae gen. nov., sp. nov., isolated from the intestinal tract of a marine limpet and the reclassification of B. taeanensis BH030017T, B. algicola KMM 3737T and B. hwajinpoensis SW-72T as genus Lottiidibacillus.</title>
        <authorList>
            <person name="Liu R."/>
            <person name="Huang Z."/>
        </authorList>
    </citation>
    <scope>NUCLEOTIDE SEQUENCE [LARGE SCALE GENOMIC DNA]</scope>
    <source>
        <strain evidence="8 9">BH030017</strain>
    </source>
</reference>
<evidence type="ECO:0000256" key="1">
    <source>
        <dbReference type="ARBA" id="ARBA00023015"/>
    </source>
</evidence>
<dbReference type="Gene3D" id="3.30.450.40">
    <property type="match status" value="1"/>
</dbReference>
<dbReference type="PANTHER" id="PTHR30136:SF7">
    <property type="entry name" value="HTH-TYPE TRANSCRIPTIONAL REGULATOR KDGR-RELATED"/>
    <property type="match status" value="1"/>
</dbReference>
<dbReference type="Pfam" id="PF01614">
    <property type="entry name" value="IclR_C"/>
    <property type="match status" value="1"/>
</dbReference>
<comment type="caution">
    <text evidence="8">The sequence shown here is derived from an EMBL/GenBank/DDBJ whole genome shotgun (WGS) entry which is preliminary data.</text>
</comment>
<dbReference type="GO" id="GO:0003677">
    <property type="term" value="F:DNA binding"/>
    <property type="evidence" value="ECO:0007669"/>
    <property type="project" value="UniProtKB-KW"/>
</dbReference>
<dbReference type="InterPro" id="IPR036390">
    <property type="entry name" value="WH_DNA-bd_sf"/>
</dbReference>
<comment type="function">
    <text evidence="4">May be an activator protein for the gylABX operon.</text>
</comment>
<feature type="domain" description="IclR-ED" evidence="7">
    <location>
        <begin position="67"/>
        <end position="250"/>
    </location>
</feature>
<feature type="domain" description="HTH iclR-type" evidence="6">
    <location>
        <begin position="4"/>
        <end position="66"/>
    </location>
</feature>
<dbReference type="EMBL" id="QOCW01000002">
    <property type="protein sequence ID" value="RBW70951.1"/>
    <property type="molecule type" value="Genomic_DNA"/>
</dbReference>
<evidence type="ECO:0000259" key="7">
    <source>
        <dbReference type="PROSITE" id="PS51078"/>
    </source>
</evidence>
<keyword evidence="9" id="KW-1185">Reference proteome</keyword>
<dbReference type="Proteomes" id="UP000253314">
    <property type="component" value="Unassembled WGS sequence"/>
</dbReference>
<evidence type="ECO:0000313" key="9">
    <source>
        <dbReference type="Proteomes" id="UP000253314"/>
    </source>
</evidence>
<keyword evidence="2" id="KW-0238">DNA-binding</keyword>
<dbReference type="InterPro" id="IPR014757">
    <property type="entry name" value="Tscrpt_reg_IclR_C"/>
</dbReference>
<evidence type="ECO:0000313" key="8">
    <source>
        <dbReference type="EMBL" id="RBW70951.1"/>
    </source>
</evidence>
<dbReference type="SUPFAM" id="SSF46785">
    <property type="entry name" value="Winged helix' DNA-binding domain"/>
    <property type="match status" value="1"/>
</dbReference>
<dbReference type="OrthoDB" id="9791752at2"/>